<sequence>MAIAKGFAATAVFAGVAFGAAGMAWADTPTMDGSYTETSTSPDGKTVSTSWSVNSCGDGCIYIKAGAGGHQAHLVDGQWVSDTFNDALCPDGSYVMYASKAHMTWDPNTLAGTADLTYIIPACGKPAGYTQTNKIEIKQSS</sequence>
<keyword evidence="3" id="KW-1185">Reference proteome</keyword>
<dbReference type="RefSeq" id="WP_085255494.1">
    <property type="nucleotide sequence ID" value="NZ_AP022573.1"/>
</dbReference>
<evidence type="ECO:0000313" key="3">
    <source>
        <dbReference type="Proteomes" id="UP000193387"/>
    </source>
</evidence>
<proteinExistence type="predicted"/>
<dbReference type="AlphaFoldDB" id="A0AAJ3TXC1"/>
<gene>
    <name evidence="2" type="ORF">AWC23_11610</name>
</gene>
<dbReference type="EMBL" id="LQPR01000025">
    <property type="protein sequence ID" value="ORW72162.1"/>
    <property type="molecule type" value="Genomic_DNA"/>
</dbReference>
<keyword evidence="1" id="KW-0732">Signal</keyword>
<reference evidence="2 3" key="1">
    <citation type="submission" date="2016-01" db="EMBL/GenBank/DDBJ databases">
        <title>The new phylogeny of the genus Mycobacterium.</title>
        <authorList>
            <person name="Tarcisio F."/>
            <person name="Conor M."/>
            <person name="Antonella G."/>
            <person name="Elisabetta G."/>
            <person name="Giulia F.S."/>
            <person name="Sara T."/>
            <person name="Anna F."/>
            <person name="Clotilde B."/>
            <person name="Roberto B."/>
            <person name="Veronica D.S."/>
            <person name="Fabio R."/>
            <person name="Monica P."/>
            <person name="Olivier J."/>
            <person name="Enrico T."/>
            <person name="Nicola S."/>
        </authorList>
    </citation>
    <scope>NUCLEOTIDE SEQUENCE [LARGE SCALE GENOMIC DNA]</scope>
    <source>
        <strain evidence="2 3">DSM 44616</strain>
    </source>
</reference>
<dbReference type="Proteomes" id="UP000193387">
    <property type="component" value="Unassembled WGS sequence"/>
</dbReference>
<accession>A0AAJ3TXC1</accession>
<name>A0AAJ3TXC1_9MYCO</name>
<feature type="signal peptide" evidence="1">
    <location>
        <begin position="1"/>
        <end position="26"/>
    </location>
</feature>
<organism evidence="2 3">
    <name type="scientific">Mycobacterium saskatchewanense</name>
    <dbReference type="NCBI Taxonomy" id="220927"/>
    <lineage>
        <taxon>Bacteria</taxon>
        <taxon>Bacillati</taxon>
        <taxon>Actinomycetota</taxon>
        <taxon>Actinomycetes</taxon>
        <taxon>Mycobacteriales</taxon>
        <taxon>Mycobacteriaceae</taxon>
        <taxon>Mycobacterium</taxon>
        <taxon>Mycobacterium simiae complex</taxon>
    </lineage>
</organism>
<evidence type="ECO:0000256" key="1">
    <source>
        <dbReference type="SAM" id="SignalP"/>
    </source>
</evidence>
<evidence type="ECO:0008006" key="4">
    <source>
        <dbReference type="Google" id="ProtNLM"/>
    </source>
</evidence>
<evidence type="ECO:0000313" key="2">
    <source>
        <dbReference type="EMBL" id="ORW72162.1"/>
    </source>
</evidence>
<protein>
    <recommendedName>
        <fullName evidence="4">Lipoprotein</fullName>
    </recommendedName>
</protein>
<feature type="chain" id="PRO_5042563682" description="Lipoprotein" evidence="1">
    <location>
        <begin position="27"/>
        <end position="141"/>
    </location>
</feature>
<comment type="caution">
    <text evidence="2">The sequence shown here is derived from an EMBL/GenBank/DDBJ whole genome shotgun (WGS) entry which is preliminary data.</text>
</comment>